<organism evidence="2 3">
    <name type="scientific">Dyella psychrodurans</name>
    <dbReference type="NCBI Taxonomy" id="1927960"/>
    <lineage>
        <taxon>Bacteria</taxon>
        <taxon>Pseudomonadati</taxon>
        <taxon>Pseudomonadota</taxon>
        <taxon>Gammaproteobacteria</taxon>
        <taxon>Lysobacterales</taxon>
        <taxon>Rhodanobacteraceae</taxon>
        <taxon>Dyella</taxon>
    </lineage>
</organism>
<feature type="region of interest" description="Disordered" evidence="1">
    <location>
        <begin position="1"/>
        <end position="36"/>
    </location>
</feature>
<protein>
    <submittedName>
        <fullName evidence="2">Uncharacterized protein</fullName>
    </submittedName>
</protein>
<evidence type="ECO:0000313" key="3">
    <source>
        <dbReference type="Proteomes" id="UP000255334"/>
    </source>
</evidence>
<proteinExistence type="predicted"/>
<feature type="compositionally biased region" description="Basic and acidic residues" evidence="1">
    <location>
        <begin position="13"/>
        <end position="28"/>
    </location>
</feature>
<feature type="compositionally biased region" description="Polar residues" evidence="1">
    <location>
        <begin position="1"/>
        <end position="10"/>
    </location>
</feature>
<accession>A0A370X761</accession>
<gene>
    <name evidence="2" type="ORF">DWU99_09665</name>
</gene>
<reference evidence="2 3" key="1">
    <citation type="submission" date="2018-07" db="EMBL/GenBank/DDBJ databases">
        <title>Dyella monticola sp. nov. and Dyella psychrodurans sp. nov. isolated from monsoon evergreen broad-leaved forest soil of Dinghu Mountain, China.</title>
        <authorList>
            <person name="Gao Z."/>
            <person name="Qiu L."/>
        </authorList>
    </citation>
    <scope>NUCLEOTIDE SEQUENCE [LARGE SCALE GENOMIC DNA]</scope>
    <source>
        <strain evidence="2 3">4MSK11</strain>
    </source>
</reference>
<keyword evidence="3" id="KW-1185">Reference proteome</keyword>
<dbReference type="Proteomes" id="UP000255334">
    <property type="component" value="Unassembled WGS sequence"/>
</dbReference>
<comment type="caution">
    <text evidence="2">The sequence shown here is derived from an EMBL/GenBank/DDBJ whole genome shotgun (WGS) entry which is preliminary data.</text>
</comment>
<dbReference type="AlphaFoldDB" id="A0A370X761"/>
<evidence type="ECO:0000256" key="1">
    <source>
        <dbReference type="SAM" id="MobiDB-lite"/>
    </source>
</evidence>
<evidence type="ECO:0000313" key="2">
    <source>
        <dbReference type="EMBL" id="RDS84035.1"/>
    </source>
</evidence>
<dbReference type="EMBL" id="QRBF01000003">
    <property type="protein sequence ID" value="RDS84035.1"/>
    <property type="molecule type" value="Genomic_DNA"/>
</dbReference>
<name>A0A370X761_9GAMM</name>
<sequence>MTKKSTSMNKSAPRKEEKMTAARKKEAIQQDCPWESGQLGMSEEHVRVATSEEMMEVDVALGLQPISIRLQKGLLDALKAIAKYHGIGYQPMIRDLLNRFAISESKEIYQKLLEEAKRKESEAGEPTVPVGDFMRRIA</sequence>